<protein>
    <submittedName>
        <fullName evidence="2">Uncharacterized protein</fullName>
    </submittedName>
</protein>
<evidence type="ECO:0000256" key="1">
    <source>
        <dbReference type="SAM" id="MobiDB-lite"/>
    </source>
</evidence>
<comment type="caution">
    <text evidence="2">The sequence shown here is derived from an EMBL/GenBank/DDBJ whole genome shotgun (WGS) entry which is preliminary data.</text>
</comment>
<feature type="region of interest" description="Disordered" evidence="1">
    <location>
        <begin position="43"/>
        <end position="67"/>
    </location>
</feature>
<dbReference type="EMBL" id="CAXITT010000158">
    <property type="protein sequence ID" value="CAL1533999.1"/>
    <property type="molecule type" value="Genomic_DNA"/>
</dbReference>
<feature type="region of interest" description="Disordered" evidence="1">
    <location>
        <begin position="99"/>
        <end position="122"/>
    </location>
</feature>
<proteinExistence type="predicted"/>
<dbReference type="AlphaFoldDB" id="A0AAV2HMC2"/>
<evidence type="ECO:0000313" key="2">
    <source>
        <dbReference type="EMBL" id="CAL1533999.1"/>
    </source>
</evidence>
<organism evidence="2 3">
    <name type="scientific">Lymnaea stagnalis</name>
    <name type="common">Great pond snail</name>
    <name type="synonym">Helix stagnalis</name>
    <dbReference type="NCBI Taxonomy" id="6523"/>
    <lineage>
        <taxon>Eukaryota</taxon>
        <taxon>Metazoa</taxon>
        <taxon>Spiralia</taxon>
        <taxon>Lophotrochozoa</taxon>
        <taxon>Mollusca</taxon>
        <taxon>Gastropoda</taxon>
        <taxon>Heterobranchia</taxon>
        <taxon>Euthyneura</taxon>
        <taxon>Panpulmonata</taxon>
        <taxon>Hygrophila</taxon>
        <taxon>Lymnaeoidea</taxon>
        <taxon>Lymnaeidae</taxon>
        <taxon>Lymnaea</taxon>
    </lineage>
</organism>
<name>A0AAV2HMC2_LYMST</name>
<dbReference type="Proteomes" id="UP001497497">
    <property type="component" value="Unassembled WGS sequence"/>
</dbReference>
<reference evidence="2 3" key="1">
    <citation type="submission" date="2024-04" db="EMBL/GenBank/DDBJ databases">
        <authorList>
            <consortium name="Genoscope - CEA"/>
            <person name="William W."/>
        </authorList>
    </citation>
    <scope>NUCLEOTIDE SEQUENCE [LARGE SCALE GENOMIC DNA]</scope>
</reference>
<sequence length="122" mass="13519">MDDYELDTYEELGSLFTEMQESSSSNVFHDDVRAAEMSESQIFSDISMTSTSSQVSSEASSSRESLPRLRITPTVSAGTQTLFTVHKYFSNATCCNETYDGRTLEGQNTNSSGGEDLKRGRR</sequence>
<keyword evidence="3" id="KW-1185">Reference proteome</keyword>
<accession>A0AAV2HMC2</accession>
<feature type="non-terminal residue" evidence="2">
    <location>
        <position position="122"/>
    </location>
</feature>
<feature type="compositionally biased region" description="Low complexity" evidence="1">
    <location>
        <begin position="44"/>
        <end position="64"/>
    </location>
</feature>
<gene>
    <name evidence="2" type="ORF">GSLYS_00007959001</name>
</gene>
<evidence type="ECO:0000313" key="3">
    <source>
        <dbReference type="Proteomes" id="UP001497497"/>
    </source>
</evidence>